<comment type="caution">
    <text evidence="4">Lacks conserved residue(s) required for the propagation of feature annotation.</text>
</comment>
<comment type="caution">
    <text evidence="6">The sequence shown here is derived from an EMBL/GenBank/DDBJ whole genome shotgun (WGS) entry which is preliminary data.</text>
</comment>
<dbReference type="Pfam" id="PF01734">
    <property type="entry name" value="Patatin"/>
    <property type="match status" value="1"/>
</dbReference>
<protein>
    <submittedName>
        <fullName evidence="6">Patatin-like phospholipase family protein</fullName>
    </submittedName>
</protein>
<feature type="active site" description="Proton acceptor" evidence="4">
    <location>
        <position position="153"/>
    </location>
</feature>
<accession>A0A842HRD1</accession>
<feature type="short sequence motif" description="GXSXG" evidence="4">
    <location>
        <begin position="36"/>
        <end position="40"/>
    </location>
</feature>
<dbReference type="InterPro" id="IPR016035">
    <property type="entry name" value="Acyl_Trfase/lysoPLipase"/>
</dbReference>
<dbReference type="EMBL" id="JACJVJ010000001">
    <property type="protein sequence ID" value="MBC2776348.1"/>
    <property type="molecule type" value="Genomic_DNA"/>
</dbReference>
<keyword evidence="3 4" id="KW-0443">Lipid metabolism</keyword>
<dbReference type="SUPFAM" id="SSF52151">
    <property type="entry name" value="FabD/lysophospholipase-like"/>
    <property type="match status" value="1"/>
</dbReference>
<feature type="domain" description="PNPLA" evidence="5">
    <location>
        <begin position="5"/>
        <end position="166"/>
    </location>
</feature>
<evidence type="ECO:0000256" key="1">
    <source>
        <dbReference type="ARBA" id="ARBA00022801"/>
    </source>
</evidence>
<dbReference type="PANTHER" id="PTHR14226">
    <property type="entry name" value="NEUROPATHY TARGET ESTERASE/SWISS CHEESE D.MELANOGASTER"/>
    <property type="match status" value="1"/>
</dbReference>
<evidence type="ECO:0000313" key="6">
    <source>
        <dbReference type="EMBL" id="MBC2776348.1"/>
    </source>
</evidence>
<organism evidence="6 7">
    <name type="scientific">Parasphingopyxis marina</name>
    <dbReference type="NCBI Taxonomy" id="2761622"/>
    <lineage>
        <taxon>Bacteria</taxon>
        <taxon>Pseudomonadati</taxon>
        <taxon>Pseudomonadota</taxon>
        <taxon>Alphaproteobacteria</taxon>
        <taxon>Sphingomonadales</taxon>
        <taxon>Sphingomonadaceae</taxon>
        <taxon>Parasphingopyxis</taxon>
    </lineage>
</organism>
<keyword evidence="7" id="KW-1185">Reference proteome</keyword>
<evidence type="ECO:0000259" key="5">
    <source>
        <dbReference type="PROSITE" id="PS51635"/>
    </source>
</evidence>
<keyword evidence="2 4" id="KW-0442">Lipid degradation</keyword>
<dbReference type="Gene3D" id="3.40.1090.10">
    <property type="entry name" value="Cytosolic phospholipase A2 catalytic domain"/>
    <property type="match status" value="1"/>
</dbReference>
<dbReference type="GO" id="GO:0016787">
    <property type="term" value="F:hydrolase activity"/>
    <property type="evidence" value="ECO:0007669"/>
    <property type="project" value="UniProtKB-UniRule"/>
</dbReference>
<evidence type="ECO:0000256" key="4">
    <source>
        <dbReference type="PROSITE-ProRule" id="PRU01161"/>
    </source>
</evidence>
<reference evidence="6 7" key="1">
    <citation type="submission" date="2020-08" db="EMBL/GenBank/DDBJ databases">
        <title>Draft genome sequence of Parasphingopyxis sp. GrpM-11.</title>
        <authorList>
            <person name="Oh J."/>
            <person name="Roh D.-H."/>
        </authorList>
    </citation>
    <scope>NUCLEOTIDE SEQUENCE [LARGE SCALE GENOMIC DNA]</scope>
    <source>
        <strain evidence="6 7">GrpM-11</strain>
    </source>
</reference>
<evidence type="ECO:0000256" key="2">
    <source>
        <dbReference type="ARBA" id="ARBA00022963"/>
    </source>
</evidence>
<evidence type="ECO:0000256" key="3">
    <source>
        <dbReference type="ARBA" id="ARBA00023098"/>
    </source>
</evidence>
<dbReference type="PROSITE" id="PS51635">
    <property type="entry name" value="PNPLA"/>
    <property type="match status" value="1"/>
</dbReference>
<keyword evidence="1 4" id="KW-0378">Hydrolase</keyword>
<sequence>MKIALALGGGAGLGWAHIGVLRALEEAEIEVGALAGTSIGGIVAIAHAAGRLDTLEELAHSASSVRAVLRYLGPNWRPGSVLSGKAIAKLIEEHLGDLSFDTLSIPTAVVAADLISGDPVVLDSGPVCDAIHATIALPGIFQPVVRDGQVLSDGGAVMPVPVRPARDLGPGLPVIAINLQGDYGARRAAVGLADGEAPRVTTLSIVRSATGLMLSNLARLSIDRDPPDFELALPVGHIDVSNFTRAEELIGIGRRAVSDSLEDIEALANI</sequence>
<evidence type="ECO:0000313" key="7">
    <source>
        <dbReference type="Proteomes" id="UP000564378"/>
    </source>
</evidence>
<proteinExistence type="predicted"/>
<gene>
    <name evidence="6" type="ORF">H6P80_01820</name>
</gene>
<feature type="active site" description="Nucleophile" evidence="4">
    <location>
        <position position="38"/>
    </location>
</feature>
<name>A0A842HRD1_9SPHN</name>
<dbReference type="PANTHER" id="PTHR14226:SF76">
    <property type="entry name" value="NTE FAMILY PROTEIN RSSA"/>
    <property type="match status" value="1"/>
</dbReference>
<dbReference type="AlphaFoldDB" id="A0A842HRD1"/>
<feature type="short sequence motif" description="DGA/G" evidence="4">
    <location>
        <begin position="153"/>
        <end position="155"/>
    </location>
</feature>
<dbReference type="Proteomes" id="UP000564378">
    <property type="component" value="Unassembled WGS sequence"/>
</dbReference>
<dbReference type="RefSeq" id="WP_185799638.1">
    <property type="nucleotide sequence ID" value="NZ_JACJVJ010000001.1"/>
</dbReference>
<dbReference type="InterPro" id="IPR002641">
    <property type="entry name" value="PNPLA_dom"/>
</dbReference>
<dbReference type="InterPro" id="IPR050301">
    <property type="entry name" value="NTE"/>
</dbReference>
<dbReference type="GO" id="GO:0016042">
    <property type="term" value="P:lipid catabolic process"/>
    <property type="evidence" value="ECO:0007669"/>
    <property type="project" value="UniProtKB-UniRule"/>
</dbReference>